<organism evidence="1 2">
    <name type="scientific">Klebsiella pneumoniae subsp. pneumoniae</name>
    <dbReference type="NCBI Taxonomy" id="72407"/>
    <lineage>
        <taxon>Bacteria</taxon>
        <taxon>Pseudomonadati</taxon>
        <taxon>Pseudomonadota</taxon>
        <taxon>Gammaproteobacteria</taxon>
        <taxon>Enterobacterales</taxon>
        <taxon>Enterobacteriaceae</taxon>
        <taxon>Klebsiella/Raoultella group</taxon>
        <taxon>Klebsiella</taxon>
        <taxon>Klebsiella pneumoniae complex</taxon>
    </lineage>
</organism>
<protein>
    <recommendedName>
        <fullName evidence="3">DUF4435 domain-containing protein</fullName>
    </recommendedName>
</protein>
<accession>A0A4S7KSB0</accession>
<dbReference type="InterPro" id="IPR024508">
    <property type="entry name" value="DUF3226"/>
</dbReference>
<dbReference type="Proteomes" id="UP000304895">
    <property type="component" value="Unassembled WGS sequence"/>
</dbReference>
<proteinExistence type="predicted"/>
<evidence type="ECO:0000313" key="2">
    <source>
        <dbReference type="Proteomes" id="UP000304895"/>
    </source>
</evidence>
<reference evidence="1 2" key="1">
    <citation type="submission" date="2019-04" db="EMBL/GenBank/DDBJ databases">
        <authorList>
            <person name="Fouts D."/>
            <person name="Sutton G."/>
            <person name="Singh I."/>
            <person name="Nguyen K."/>
        </authorList>
    </citation>
    <scope>NUCLEOTIDE SEQUENCE [LARGE SCALE GENOMIC DNA]</scope>
    <source>
        <strain evidence="1 2">55</strain>
    </source>
</reference>
<comment type="caution">
    <text evidence="1">The sequence shown here is derived from an EMBL/GenBank/DDBJ whole genome shotgun (WGS) entry which is preliminary data.</text>
</comment>
<dbReference type="EMBL" id="SSUJ01000051">
    <property type="protein sequence ID" value="THI21454.1"/>
    <property type="molecule type" value="Genomic_DNA"/>
</dbReference>
<dbReference type="Pfam" id="PF11536">
    <property type="entry name" value="DUF3226"/>
    <property type="match status" value="1"/>
</dbReference>
<name>A0A4S7KSB0_KLEPN</name>
<dbReference type="AlphaFoldDB" id="A0A4S7KSB0"/>
<dbReference type="RefSeq" id="WP_012579086.1">
    <property type="nucleotide sequence ID" value="NZ_CP074091.1"/>
</dbReference>
<evidence type="ECO:0008006" key="3">
    <source>
        <dbReference type="Google" id="ProtNLM"/>
    </source>
</evidence>
<sequence length="210" mass="23947">MKDINNSKKIIFVEGDDDFHFLCNLLEIQGITDVFVEKINGKSKLKQALRAFKNIDSFDEKESIFIILDADTSFSDTERSIIATLRELQISSPSSHNEIAMNGNTKISFFIMPGKDKQGAIEDLIIEHASTRALYEYIIEFFEKIKNNKDDISASDKEYTYPTNEKKAKVQVYLSCNRESDSRIGISMKNGIINTADNCFDEIKDFISKI</sequence>
<evidence type="ECO:0000313" key="1">
    <source>
        <dbReference type="EMBL" id="THI21454.1"/>
    </source>
</evidence>
<gene>
    <name evidence="1" type="ORF">E9161_28605</name>
</gene>